<sequence>MTKLLEQAIAEIGKLPGAGQDRAAHSLFGPIQQEGQAEHQLPPVQVERGRLGLAQAQRGEFADPQDIEELWRRFGL</sequence>
<evidence type="ECO:0000313" key="1">
    <source>
        <dbReference type="EMBL" id="QRG05837.1"/>
    </source>
</evidence>
<dbReference type="EMBL" id="CP063362">
    <property type="protein sequence ID" value="QRG05837.1"/>
    <property type="molecule type" value="Genomic_DNA"/>
</dbReference>
<dbReference type="AlphaFoldDB" id="A0A974PLK1"/>
<gene>
    <name evidence="1" type="ORF">EZH22_22835</name>
</gene>
<dbReference type="KEGG" id="xdi:EZH22_22835"/>
<reference evidence="1 2" key="1">
    <citation type="submission" date="2020-10" db="EMBL/GenBank/DDBJ databases">
        <title>Degradation of 1,4-Dioxane by Xanthobacter sp. YN2, via a Novel Group-2 Soluble Di-Iron Monooxygenase.</title>
        <authorList>
            <person name="Ma F."/>
            <person name="Wang Y."/>
            <person name="Yang J."/>
            <person name="Guo H."/>
            <person name="Su D."/>
            <person name="Yu L."/>
        </authorList>
    </citation>
    <scope>NUCLEOTIDE SEQUENCE [LARGE SCALE GENOMIC DNA]</scope>
    <source>
        <strain evidence="1 2">YN2</strain>
    </source>
</reference>
<proteinExistence type="predicted"/>
<keyword evidence="2" id="KW-1185">Reference proteome</keyword>
<name>A0A974PLK1_9HYPH</name>
<accession>A0A974PLK1</accession>
<evidence type="ECO:0000313" key="2">
    <source>
        <dbReference type="Proteomes" id="UP000596427"/>
    </source>
</evidence>
<dbReference type="Proteomes" id="UP000596427">
    <property type="component" value="Chromosome"/>
</dbReference>
<organism evidence="1 2">
    <name type="scientific">Xanthobacter dioxanivorans</name>
    <dbReference type="NCBI Taxonomy" id="2528964"/>
    <lineage>
        <taxon>Bacteria</taxon>
        <taxon>Pseudomonadati</taxon>
        <taxon>Pseudomonadota</taxon>
        <taxon>Alphaproteobacteria</taxon>
        <taxon>Hyphomicrobiales</taxon>
        <taxon>Xanthobacteraceae</taxon>
        <taxon>Xanthobacter</taxon>
    </lineage>
</organism>
<dbReference type="RefSeq" id="WP_203192711.1">
    <property type="nucleotide sequence ID" value="NZ_CP063362.1"/>
</dbReference>
<protein>
    <submittedName>
        <fullName evidence="1">Uncharacterized protein</fullName>
    </submittedName>
</protein>